<dbReference type="OrthoDB" id="5993839at2"/>
<gene>
    <name evidence="3" type="ORF">RL74_07380</name>
</gene>
<keyword evidence="2" id="KW-0732">Signal</keyword>
<evidence type="ECO:0000313" key="4">
    <source>
        <dbReference type="Proteomes" id="UP000032101"/>
    </source>
</evidence>
<comment type="caution">
    <text evidence="3">The sequence shown here is derived from an EMBL/GenBank/DDBJ whole genome shotgun (WGS) entry which is preliminary data.</text>
</comment>
<protein>
    <recommendedName>
        <fullName evidence="5">Lipoprotein</fullName>
    </recommendedName>
</protein>
<evidence type="ECO:0000256" key="2">
    <source>
        <dbReference type="SAM" id="SignalP"/>
    </source>
</evidence>
<feature type="signal peptide" evidence="2">
    <location>
        <begin position="1"/>
        <end position="20"/>
    </location>
</feature>
<reference evidence="3 4" key="1">
    <citation type="submission" date="2015-01" db="EMBL/GenBank/DDBJ databases">
        <title>Draft Genome Sequence of the Biocontrol and Plant Growth-Promoting Rhizobacteria (PGPR) Pseudomonas fluorescens UM270.</title>
        <authorList>
            <person name="Hernandez-Salmeron J.E."/>
            <person name="Santoyo G."/>
            <person name="Moreno-Hagelsieb G."/>
            <person name="Hernandez-Leon R."/>
        </authorList>
    </citation>
    <scope>NUCLEOTIDE SEQUENCE [LARGE SCALE GENOMIC DNA]</scope>
    <source>
        <strain evidence="3 4">UM270</strain>
    </source>
</reference>
<dbReference type="AlphaFoldDB" id="A0A0D0PCR4"/>
<name>A0A0D0PCR4_PSEFL</name>
<accession>A0A0D0PCR4</accession>
<proteinExistence type="predicted"/>
<dbReference type="InterPro" id="IPR058087">
    <property type="entry name" value="XAC2610_dom"/>
</dbReference>
<feature type="chain" id="PRO_5002218388" description="Lipoprotein" evidence="2">
    <location>
        <begin position="21"/>
        <end position="468"/>
    </location>
</feature>
<evidence type="ECO:0000256" key="1">
    <source>
        <dbReference type="SAM" id="MobiDB-lite"/>
    </source>
</evidence>
<dbReference type="RefSeq" id="WP_042729156.1">
    <property type="nucleotide sequence ID" value="NZ_JXNZ01000046.1"/>
</dbReference>
<evidence type="ECO:0008006" key="5">
    <source>
        <dbReference type="Google" id="ProtNLM"/>
    </source>
</evidence>
<sequence>MRSLVSGVLLSAALVAPVMAEPRSFSVNDRDGQYRVDVLFPDPPEDPEQLAQAFITVRDNNTQAVLQQLQTPAGNVPVDRDGKVNPWLLGPFSLLYFADFNFDGRQDLAIRNGTDPESRYKPMFDVYLQDPNKPQWVLNAALTDLAKQASSGMFSVIALDHILFTQTDRGCCSTRTTQWQMQGDALVRLRSSSEDEVEPSELGDSSSMPSGYKRQTYGELKDGQWHEQTSLSGPDYEDPIMLKGTVGGKVPVDLWYQQQGALMIGEVRYTKGGNGKPIKLAGFMNNDGDDSYAVLQEFADDGRQTGIWRITQGQAEPYDFTGTWISGVKGNDRQMAVMLHGDAGEPDVEASGKVGSAQRSGHYQMRKDAQGHDADLDLKILPERDAEGREVAEFTVTVRDAATAREVLREHQVVPMDADNLIIVRGPQALGDGGPYHIQLLPHFAVIGHNEAFESPEDLPGMYLRRQP</sequence>
<feature type="region of interest" description="Disordered" evidence="1">
    <location>
        <begin position="190"/>
        <end position="211"/>
    </location>
</feature>
<organism evidence="3 4">
    <name type="scientific">Pseudomonas fluorescens</name>
    <dbReference type="NCBI Taxonomy" id="294"/>
    <lineage>
        <taxon>Bacteria</taxon>
        <taxon>Pseudomonadati</taxon>
        <taxon>Pseudomonadota</taxon>
        <taxon>Gammaproteobacteria</taxon>
        <taxon>Pseudomonadales</taxon>
        <taxon>Pseudomonadaceae</taxon>
        <taxon>Pseudomonas</taxon>
    </lineage>
</organism>
<dbReference type="PATRIC" id="fig|294.124.peg.1516"/>
<dbReference type="EMBL" id="JXNZ01000046">
    <property type="protein sequence ID" value="KIQ60079.1"/>
    <property type="molecule type" value="Genomic_DNA"/>
</dbReference>
<dbReference type="NCBIfam" id="NF047539">
    <property type="entry name" value="XAC2610_fam"/>
    <property type="match status" value="1"/>
</dbReference>
<dbReference type="Proteomes" id="UP000032101">
    <property type="component" value="Unassembled WGS sequence"/>
</dbReference>
<evidence type="ECO:0000313" key="3">
    <source>
        <dbReference type="EMBL" id="KIQ60079.1"/>
    </source>
</evidence>